<accession>A0ABX1PSI8</accession>
<gene>
    <name evidence="1" type="ORF">GO606_16320</name>
</gene>
<keyword evidence="2" id="KW-1185">Reference proteome</keyword>
<organism evidence="1 2">
    <name type="scientific">Aromatoleum anaerobium</name>
    <dbReference type="NCBI Taxonomy" id="182180"/>
    <lineage>
        <taxon>Bacteria</taxon>
        <taxon>Pseudomonadati</taxon>
        <taxon>Pseudomonadota</taxon>
        <taxon>Betaproteobacteria</taxon>
        <taxon>Rhodocyclales</taxon>
        <taxon>Rhodocyclaceae</taxon>
        <taxon>Aromatoleum</taxon>
    </lineage>
</organism>
<protein>
    <submittedName>
        <fullName evidence="1">Uncharacterized protein</fullName>
    </submittedName>
</protein>
<evidence type="ECO:0000313" key="2">
    <source>
        <dbReference type="Proteomes" id="UP000615989"/>
    </source>
</evidence>
<dbReference type="Proteomes" id="UP000615989">
    <property type="component" value="Unassembled WGS sequence"/>
</dbReference>
<sequence length="258" mass="25701">MTLRYSTAARNHILQHGSLKKAFQNGKILIYSGAQPASADSAPTGTLLCTITRNSGAHTAEVLATGTVTLTGGASGSVDTVTVDGINIMSEGAVAYDTSLTVTAAAVAAAINRSESSPEYTATSSGAVVTISAARGSGAAPNTFAVSATLTTITASYGNMAGGVTALNGLQFDVATAGTITKKVGEVWSGTNVATGTAGWYRFVGAVADSGVADSSETEIREDGAIATSGAQLNMSSTTLTSGATTTIDTWSRSLPSA</sequence>
<dbReference type="RefSeq" id="WP_169119580.1">
    <property type="nucleotide sequence ID" value="NZ_WTVG02000039.1"/>
</dbReference>
<name>A0ABX1PSI8_9RHOO</name>
<proteinExistence type="predicted"/>
<comment type="caution">
    <text evidence="1">The sequence shown here is derived from an EMBL/GenBank/DDBJ whole genome shotgun (WGS) entry which is preliminary data.</text>
</comment>
<reference evidence="1" key="1">
    <citation type="submission" date="2019-12" db="EMBL/GenBank/DDBJ databases">
        <title>Comparative genomics gives insights into the taxonomy of the Azoarcus-Aromatoleum group and reveals separate origins of nif in the plant-associated Azoarcus and non-plant-associated Aromatoleum sub-groups.</title>
        <authorList>
            <person name="Lafos M."/>
            <person name="Maluk M."/>
            <person name="Batista M."/>
            <person name="Junghare M."/>
            <person name="Carmona M."/>
            <person name="Faoro H."/>
            <person name="Cruz L.M."/>
            <person name="Battistoni F."/>
            <person name="De Souza E."/>
            <person name="Pedrosa F."/>
            <person name="Chen W.-M."/>
            <person name="Poole P.S."/>
            <person name="Dixon R.A."/>
            <person name="James E.K."/>
        </authorList>
    </citation>
    <scope>NUCLEOTIDE SEQUENCE</scope>
    <source>
        <strain evidence="1">LuFRes1</strain>
    </source>
</reference>
<evidence type="ECO:0000313" key="1">
    <source>
        <dbReference type="EMBL" id="NMG26252.1"/>
    </source>
</evidence>
<dbReference type="EMBL" id="WTVG01000061">
    <property type="protein sequence ID" value="NMG26252.1"/>
    <property type="molecule type" value="Genomic_DNA"/>
</dbReference>